<feature type="transmembrane region" description="Helical" evidence="5">
    <location>
        <begin position="180"/>
        <end position="200"/>
    </location>
</feature>
<feature type="transmembrane region" description="Helical" evidence="5">
    <location>
        <begin position="288"/>
        <end position="309"/>
    </location>
</feature>
<comment type="caution">
    <text evidence="7">The sequence shown here is derived from an EMBL/GenBank/DDBJ whole genome shotgun (WGS) entry which is preliminary data.</text>
</comment>
<gene>
    <name evidence="7" type="ORF">HLB23_16060</name>
</gene>
<feature type="transmembrane region" description="Helical" evidence="5">
    <location>
        <begin position="251"/>
        <end position="276"/>
    </location>
</feature>
<keyword evidence="2 5" id="KW-0812">Transmembrane</keyword>
<evidence type="ECO:0000256" key="4">
    <source>
        <dbReference type="ARBA" id="ARBA00023136"/>
    </source>
</evidence>
<feature type="transmembrane region" description="Helical" evidence="5">
    <location>
        <begin position="116"/>
        <end position="139"/>
    </location>
</feature>
<dbReference type="InterPro" id="IPR011701">
    <property type="entry name" value="MFS"/>
</dbReference>
<evidence type="ECO:0000313" key="7">
    <source>
        <dbReference type="EMBL" id="NNH71359.1"/>
    </source>
</evidence>
<evidence type="ECO:0000259" key="6">
    <source>
        <dbReference type="PROSITE" id="PS50850"/>
    </source>
</evidence>
<evidence type="ECO:0000256" key="3">
    <source>
        <dbReference type="ARBA" id="ARBA00022989"/>
    </source>
</evidence>
<feature type="transmembrane region" description="Helical" evidence="5">
    <location>
        <begin position="28"/>
        <end position="46"/>
    </location>
</feature>
<reference evidence="7 8" key="1">
    <citation type="submission" date="2020-05" db="EMBL/GenBank/DDBJ databases">
        <title>MicrobeNet Type strains.</title>
        <authorList>
            <person name="Nicholson A.C."/>
        </authorList>
    </citation>
    <scope>NUCLEOTIDE SEQUENCE [LARGE SCALE GENOMIC DNA]</scope>
    <source>
        <strain evidence="7 8">JCM 3224</strain>
    </source>
</reference>
<dbReference type="SUPFAM" id="SSF103473">
    <property type="entry name" value="MFS general substrate transporter"/>
    <property type="match status" value="1"/>
</dbReference>
<keyword evidence="4 5" id="KW-0472">Membrane</keyword>
<dbReference type="Gene3D" id="1.20.1720.10">
    <property type="entry name" value="Multidrug resistance protein D"/>
    <property type="match status" value="1"/>
</dbReference>
<dbReference type="GO" id="GO:0005886">
    <property type="term" value="C:plasma membrane"/>
    <property type="evidence" value="ECO:0007669"/>
    <property type="project" value="UniProtKB-SubCell"/>
</dbReference>
<feature type="domain" description="Major facilitator superfamily (MFS) profile" evidence="6">
    <location>
        <begin position="1"/>
        <end position="439"/>
    </location>
</feature>
<dbReference type="Gene3D" id="1.20.1250.20">
    <property type="entry name" value="MFS general substrate transporter like domains"/>
    <property type="match status" value="1"/>
</dbReference>
<protein>
    <submittedName>
        <fullName evidence="7">MFS transporter</fullName>
    </submittedName>
</protein>
<dbReference type="PANTHER" id="PTHR42718:SF39">
    <property type="entry name" value="ACTINORHODIN TRANSPORTER-RELATED"/>
    <property type="match status" value="1"/>
</dbReference>
<dbReference type="GO" id="GO:0022857">
    <property type="term" value="F:transmembrane transporter activity"/>
    <property type="evidence" value="ECO:0007669"/>
    <property type="project" value="InterPro"/>
</dbReference>
<feature type="transmembrane region" description="Helical" evidence="5">
    <location>
        <begin position="384"/>
        <end position="405"/>
    </location>
</feature>
<dbReference type="AlphaFoldDB" id="A0A849C929"/>
<accession>A0A849C929</accession>
<feature type="transmembrane region" description="Helical" evidence="5">
    <location>
        <begin position="411"/>
        <end position="434"/>
    </location>
</feature>
<dbReference type="PROSITE" id="PS50850">
    <property type="entry name" value="MFS"/>
    <property type="match status" value="1"/>
</dbReference>
<dbReference type="CDD" id="cd17321">
    <property type="entry name" value="MFS_MMR_MDR_like"/>
    <property type="match status" value="1"/>
</dbReference>
<dbReference type="PANTHER" id="PTHR42718">
    <property type="entry name" value="MAJOR FACILITATOR SUPERFAMILY MULTIDRUG TRANSPORTER MFSC"/>
    <property type="match status" value="1"/>
</dbReference>
<dbReference type="Pfam" id="PF07690">
    <property type="entry name" value="MFS_1"/>
    <property type="match status" value="1"/>
</dbReference>
<evidence type="ECO:0000256" key="2">
    <source>
        <dbReference type="ARBA" id="ARBA00022692"/>
    </source>
</evidence>
<organism evidence="7 8">
    <name type="scientific">Nocardia uniformis</name>
    <dbReference type="NCBI Taxonomy" id="53432"/>
    <lineage>
        <taxon>Bacteria</taxon>
        <taxon>Bacillati</taxon>
        <taxon>Actinomycetota</taxon>
        <taxon>Actinomycetes</taxon>
        <taxon>Mycobacteriales</taxon>
        <taxon>Nocardiaceae</taxon>
        <taxon>Nocardia</taxon>
    </lineage>
</organism>
<keyword evidence="3 5" id="KW-1133">Transmembrane helix</keyword>
<evidence type="ECO:0000256" key="5">
    <source>
        <dbReference type="SAM" id="Phobius"/>
    </source>
</evidence>
<feature type="transmembrane region" description="Helical" evidence="5">
    <location>
        <begin position="85"/>
        <end position="104"/>
    </location>
</feature>
<dbReference type="EMBL" id="JABELX010000005">
    <property type="protein sequence ID" value="NNH71359.1"/>
    <property type="molecule type" value="Genomic_DNA"/>
</dbReference>
<evidence type="ECO:0000313" key="8">
    <source>
        <dbReference type="Proteomes" id="UP000586827"/>
    </source>
</evidence>
<feature type="transmembrane region" description="Helical" evidence="5">
    <location>
        <begin position="206"/>
        <end position="227"/>
    </location>
</feature>
<feature type="transmembrane region" description="Helical" evidence="5">
    <location>
        <begin position="58"/>
        <end position="79"/>
    </location>
</feature>
<keyword evidence="8" id="KW-1185">Reference proteome</keyword>
<dbReference type="InterPro" id="IPR020846">
    <property type="entry name" value="MFS_dom"/>
</dbReference>
<feature type="transmembrane region" description="Helical" evidence="5">
    <location>
        <begin position="145"/>
        <end position="168"/>
    </location>
</feature>
<evidence type="ECO:0000256" key="1">
    <source>
        <dbReference type="ARBA" id="ARBA00004651"/>
    </source>
</evidence>
<dbReference type="Proteomes" id="UP000586827">
    <property type="component" value="Unassembled WGS sequence"/>
</dbReference>
<sequence length="441" mass="46089">MQMIDGTIVITALPSISADLAASRQAQLLVVSGYALAFACTLLTAARIGELVGRRTMFLASVVAFTVASVWCGMSGSAVELVTARVLQGIAAAGMAAQTIAIATASFPRRRHPQVFAIYGAMAGFAGMLGPILGGALVTADLFGLGWHAIFLINLPLGLIAFALVLRYLRLGRPAQRERLDLGGVALSTVSLFVLLYALTDIQQNGWRPGALALIGVAVGGAAAFCAQQRRKARDGSGALVRFDLFADRRFAIGSVLVTVFFGLFTAFVFAISVTLQDELGFSPWRTGLMMTPFAVGVCAGALLSPILVRRWGVRTLTAGITTYGVWVAIGAGYLYLTDGVVSTALVIGPVFLAGSSVGMFFVPLQPIMLSGLRQRQMDAASGLLPTIEQIGNALGLALLSAVFFRAHTLGGSVTMFAAIAAVAIAMGVLTLALPESAERR</sequence>
<feature type="transmembrane region" description="Helical" evidence="5">
    <location>
        <begin position="316"/>
        <end position="337"/>
    </location>
</feature>
<dbReference type="InterPro" id="IPR036259">
    <property type="entry name" value="MFS_trans_sf"/>
</dbReference>
<feature type="transmembrane region" description="Helical" evidence="5">
    <location>
        <begin position="343"/>
        <end position="363"/>
    </location>
</feature>
<proteinExistence type="predicted"/>
<comment type="subcellular location">
    <subcellularLocation>
        <location evidence="1">Cell membrane</location>
        <topology evidence="1">Multi-pass membrane protein</topology>
    </subcellularLocation>
</comment>
<name>A0A849C929_9NOCA</name>